<evidence type="ECO:0000256" key="6">
    <source>
        <dbReference type="ARBA" id="ARBA00022792"/>
    </source>
</evidence>
<dbReference type="GO" id="GO:0005743">
    <property type="term" value="C:mitochondrial inner membrane"/>
    <property type="evidence" value="ECO:0007669"/>
    <property type="project" value="UniProtKB-SubCell"/>
</dbReference>
<organism evidence="15 16">
    <name type="scientific">Eptatretus burgeri</name>
    <name type="common">Inshore hagfish</name>
    <dbReference type="NCBI Taxonomy" id="7764"/>
    <lineage>
        <taxon>Eukaryota</taxon>
        <taxon>Metazoa</taxon>
        <taxon>Chordata</taxon>
        <taxon>Craniata</taxon>
        <taxon>Vertebrata</taxon>
        <taxon>Cyclostomata</taxon>
        <taxon>Myxini</taxon>
        <taxon>Myxiniformes</taxon>
        <taxon>Myxinidae</taxon>
        <taxon>Eptatretinae</taxon>
        <taxon>Eptatretus</taxon>
    </lineage>
</organism>
<reference evidence="15" key="1">
    <citation type="submission" date="2025-08" db="UniProtKB">
        <authorList>
            <consortium name="Ensembl"/>
        </authorList>
    </citation>
    <scope>IDENTIFICATION</scope>
</reference>
<dbReference type="Proteomes" id="UP000694388">
    <property type="component" value="Unplaced"/>
</dbReference>
<dbReference type="InterPro" id="IPR008387">
    <property type="entry name" value="ATP_synth_f6_mt"/>
</dbReference>
<evidence type="ECO:0000256" key="4">
    <source>
        <dbReference type="ARBA" id="ARBA00022547"/>
    </source>
</evidence>
<dbReference type="AlphaFoldDB" id="A0A8C4WV49"/>
<keyword evidence="8" id="KW-0496">Mitochondrion</keyword>
<dbReference type="GO" id="GO:0045259">
    <property type="term" value="C:proton-transporting ATP synthase complex"/>
    <property type="evidence" value="ECO:0007669"/>
    <property type="project" value="UniProtKB-KW"/>
</dbReference>
<dbReference type="SUPFAM" id="SSF111357">
    <property type="entry name" value="Mitochondrial ATP synthase coupling factor 6"/>
    <property type="match status" value="1"/>
</dbReference>
<evidence type="ECO:0000313" key="16">
    <source>
        <dbReference type="Proteomes" id="UP000694388"/>
    </source>
</evidence>
<comment type="subunit">
    <text evidence="12">Component of the ATP synthase complex composed at least of ATP5F1A/subunit alpha, ATP5F1B/subunit beta, ATP5MC1/subunit c (homooctomer), MT-ATP6/subunit a, MT-ATP8/subunit 8, ATP5ME/subunit e, ATP5MF/subunit f, ATP5MG/subunit g, ATP5MK/subunit k, ATP5MJ/subunit j, ATP5F1C/subunit gamma, ATP5F1D/subunit delta, ATP5F1E/subunit epsilon, ATP5PF/subunit F6, ATP5PB/subunit b, ATP5PD/subunit d, ATP5PO/subunit OSCP. ATP synthase complex consists of a soluble F(1) head domain (subunits alpha(3) and beta(3)) - the catalytic core - and a membrane F(0) domain - the membrane proton channel (subunits c, a, 8, e, f, g, k and j). These two domains are linked by a central stalk (subunits gamma, delta, and epsilon) rotating inside the F1 region and a stationary peripheral stalk (subunits F6, b, d, and OSCP).</text>
</comment>
<dbReference type="PANTHER" id="PTHR12441">
    <property type="entry name" value="ATP SYNTHASE COUPLING FACTOR 6, MITOCHONDRIAL"/>
    <property type="match status" value="1"/>
</dbReference>
<evidence type="ECO:0000256" key="13">
    <source>
        <dbReference type="ARBA" id="ARBA00073749"/>
    </source>
</evidence>
<dbReference type="InterPro" id="IPR036204">
    <property type="entry name" value="ATP_synth_f6_sf_mt"/>
</dbReference>
<accession>A0A8C4WV49</accession>
<evidence type="ECO:0000256" key="1">
    <source>
        <dbReference type="ARBA" id="ARBA00004273"/>
    </source>
</evidence>
<evidence type="ECO:0000256" key="7">
    <source>
        <dbReference type="ARBA" id="ARBA00023065"/>
    </source>
</evidence>
<keyword evidence="6" id="KW-0999">Mitochondrion inner membrane</keyword>
<evidence type="ECO:0000256" key="3">
    <source>
        <dbReference type="ARBA" id="ARBA00022448"/>
    </source>
</evidence>
<evidence type="ECO:0000256" key="8">
    <source>
        <dbReference type="ARBA" id="ARBA00023128"/>
    </source>
</evidence>
<dbReference type="PANTHER" id="PTHR12441:SF10">
    <property type="entry name" value="ATP SYNTHASE-COUPLING FACTOR 6, MITOCHONDRIAL"/>
    <property type="match status" value="1"/>
</dbReference>
<evidence type="ECO:0000256" key="11">
    <source>
        <dbReference type="ARBA" id="ARBA00059339"/>
    </source>
</evidence>
<feature type="region of interest" description="Disordered" evidence="14">
    <location>
        <begin position="74"/>
        <end position="93"/>
    </location>
</feature>
<keyword evidence="9" id="KW-0472">Membrane</keyword>
<evidence type="ECO:0000256" key="5">
    <source>
        <dbReference type="ARBA" id="ARBA00022781"/>
    </source>
</evidence>
<name>A0A8C4WV49_EPTBU</name>
<keyword evidence="3" id="KW-0813">Transport</keyword>
<keyword evidence="5" id="KW-0375">Hydrogen ion transport</keyword>
<evidence type="ECO:0000256" key="14">
    <source>
        <dbReference type="SAM" id="MobiDB-lite"/>
    </source>
</evidence>
<comment type="function">
    <text evidence="11">Subunit F6, of the mitochondrial membrane ATP synthase complex (F(1)F(0) ATP synthase or Complex V) that produces ATP from ADP in the presence of a proton gradient across the membrane which is generated by electron transport complexes of the respiratory chain. ATP synthase complex consist of a soluble F(1) head domain - the catalytic core - and a membrane F(1) domain - the membrane proton channel. These two domains are linked by a central stalk rotating inside the F(1) region and a stationary peripheral stalk. During catalysis, ATP synthesis in the catalytic domain of F(1) is coupled via a rotary mechanism of the central stalk subunits to proton translocation. In vivo, can only synthesize ATP although its ATP hydrolase activity can be activated artificially in vitro. Part of the complex F(0) domain. Part of the complex F(0) domain and the peripheric stalk, which acts as a stator to hold the catalytic alpha(3)beta(3) subcomplex and subunit a/ATP6 static relative to the rotary elements.</text>
</comment>
<dbReference type="Gene3D" id="6.10.280.200">
    <property type="match status" value="1"/>
</dbReference>
<evidence type="ECO:0000313" key="15">
    <source>
        <dbReference type="Ensembl" id="ENSEBUP00000012666.1"/>
    </source>
</evidence>
<evidence type="ECO:0000256" key="2">
    <source>
        <dbReference type="ARBA" id="ARBA00007346"/>
    </source>
</evidence>
<evidence type="ECO:0000256" key="12">
    <source>
        <dbReference type="ARBA" id="ARBA00064647"/>
    </source>
</evidence>
<dbReference type="Ensembl" id="ENSEBUT00000013243.1">
    <property type="protein sequence ID" value="ENSEBUP00000012666.1"/>
    <property type="gene ID" value="ENSEBUG00000008051.1"/>
</dbReference>
<dbReference type="GO" id="GO:0015078">
    <property type="term" value="F:proton transmembrane transporter activity"/>
    <property type="evidence" value="ECO:0007669"/>
    <property type="project" value="InterPro"/>
</dbReference>
<evidence type="ECO:0000256" key="9">
    <source>
        <dbReference type="ARBA" id="ARBA00023136"/>
    </source>
</evidence>
<keyword evidence="4" id="KW-0138">CF(0)</keyword>
<dbReference type="GO" id="GO:0015986">
    <property type="term" value="P:proton motive force-driven ATP synthesis"/>
    <property type="evidence" value="ECO:0007669"/>
    <property type="project" value="InterPro"/>
</dbReference>
<sequence length="93" mass="10377">MALNAAWKGFSPLRTTLAVMLQRNFGLTAVALNKIKELDPIQKLFVDKIQEYSRKSKKVPLLIGNWDCQNGGLGKFLQKSSPDPPIRKLPNLG</sequence>
<comment type="similarity">
    <text evidence="2">Belongs to the eukaryotic ATPase subunit F6 family.</text>
</comment>
<comment type="subcellular location">
    <subcellularLocation>
        <location evidence="1">Mitochondrion inner membrane</location>
    </subcellularLocation>
</comment>
<keyword evidence="7" id="KW-0406">Ion transport</keyword>
<evidence type="ECO:0000256" key="10">
    <source>
        <dbReference type="ARBA" id="ARBA00029863"/>
    </source>
</evidence>
<protein>
    <recommendedName>
        <fullName evidence="13">ATP synthase peripheral stalk subunit F6, mitochondrial</fullName>
    </recommendedName>
    <alternativeName>
        <fullName evidence="10">ATP synthase peripheral stalk subunit F6</fullName>
    </alternativeName>
</protein>
<keyword evidence="16" id="KW-1185">Reference proteome</keyword>
<dbReference type="Pfam" id="PF05511">
    <property type="entry name" value="ATP-synt_F6"/>
    <property type="match status" value="1"/>
</dbReference>
<reference evidence="15" key="2">
    <citation type="submission" date="2025-09" db="UniProtKB">
        <authorList>
            <consortium name="Ensembl"/>
        </authorList>
    </citation>
    <scope>IDENTIFICATION</scope>
</reference>
<proteinExistence type="inferred from homology"/>